<dbReference type="SMART" id="SM00005">
    <property type="entry name" value="DEATH"/>
    <property type="match status" value="1"/>
</dbReference>
<evidence type="ECO:0000259" key="1">
    <source>
        <dbReference type="PROSITE" id="PS50017"/>
    </source>
</evidence>
<gene>
    <name evidence="2" type="ORF">NHX12_017059</name>
</gene>
<dbReference type="Proteomes" id="UP001148018">
    <property type="component" value="Unassembled WGS sequence"/>
</dbReference>
<sequence length="179" mass="20427">MGGQERICLKDIGVQVRSATKPYMKIDKPPVWDCEHKMAVKPRRTTGDGNKKTKDLSDKQLLQVAESLGHEWEKAAIYLKLSLTDLDNIKAESPMNVSMQKMRMLVQWRKQRPPGEATAQHLLEDLKDLKDLSCDAQQLLKGNILHTHARTHTHTHLLLTPHLFITSYRPCVQLAFAVK</sequence>
<dbReference type="InterPro" id="IPR011029">
    <property type="entry name" value="DEATH-like_dom_sf"/>
</dbReference>
<comment type="caution">
    <text evidence="2">The sequence shown here is derived from an EMBL/GenBank/DDBJ whole genome shotgun (WGS) entry which is preliminary data.</text>
</comment>
<dbReference type="EMBL" id="JANIIK010000285">
    <property type="protein sequence ID" value="KAJ3583532.1"/>
    <property type="molecule type" value="Genomic_DNA"/>
</dbReference>
<dbReference type="SUPFAM" id="SSF47986">
    <property type="entry name" value="DEATH domain"/>
    <property type="match status" value="1"/>
</dbReference>
<evidence type="ECO:0000313" key="2">
    <source>
        <dbReference type="EMBL" id="KAJ3583532.1"/>
    </source>
</evidence>
<reference evidence="2" key="1">
    <citation type="submission" date="2022-07" db="EMBL/GenBank/DDBJ databases">
        <title>Chromosome-level genome of Muraenolepis orangiensis.</title>
        <authorList>
            <person name="Kim J."/>
        </authorList>
    </citation>
    <scope>NUCLEOTIDE SEQUENCE</scope>
    <source>
        <strain evidence="2">KU_S4_2022</strain>
        <tissue evidence="2">Muscle</tissue>
    </source>
</reference>
<dbReference type="OrthoDB" id="10058437at2759"/>
<evidence type="ECO:0000313" key="3">
    <source>
        <dbReference type="Proteomes" id="UP001148018"/>
    </source>
</evidence>
<dbReference type="InterPro" id="IPR000488">
    <property type="entry name" value="Death_dom"/>
</dbReference>
<accession>A0A9Q0DBE9</accession>
<organism evidence="2 3">
    <name type="scientific">Muraenolepis orangiensis</name>
    <name type="common">Patagonian moray cod</name>
    <dbReference type="NCBI Taxonomy" id="630683"/>
    <lineage>
        <taxon>Eukaryota</taxon>
        <taxon>Metazoa</taxon>
        <taxon>Chordata</taxon>
        <taxon>Craniata</taxon>
        <taxon>Vertebrata</taxon>
        <taxon>Euteleostomi</taxon>
        <taxon>Actinopterygii</taxon>
        <taxon>Neopterygii</taxon>
        <taxon>Teleostei</taxon>
        <taxon>Neoteleostei</taxon>
        <taxon>Acanthomorphata</taxon>
        <taxon>Zeiogadaria</taxon>
        <taxon>Gadariae</taxon>
        <taxon>Gadiformes</taxon>
        <taxon>Muraenolepidoidei</taxon>
        <taxon>Muraenolepididae</taxon>
        <taxon>Muraenolepis</taxon>
    </lineage>
</organism>
<dbReference type="Gene3D" id="1.10.533.10">
    <property type="entry name" value="Death Domain, Fas"/>
    <property type="match status" value="1"/>
</dbReference>
<dbReference type="PROSITE" id="PS50017">
    <property type="entry name" value="DEATH_DOMAIN"/>
    <property type="match status" value="1"/>
</dbReference>
<dbReference type="Pfam" id="PF00531">
    <property type="entry name" value="Death"/>
    <property type="match status" value="1"/>
</dbReference>
<dbReference type="GO" id="GO:0007165">
    <property type="term" value="P:signal transduction"/>
    <property type="evidence" value="ECO:0007669"/>
    <property type="project" value="InterPro"/>
</dbReference>
<proteinExistence type="predicted"/>
<protein>
    <recommendedName>
        <fullName evidence="1">Death domain-containing protein</fullName>
    </recommendedName>
</protein>
<dbReference type="AlphaFoldDB" id="A0A9Q0DBE9"/>
<keyword evidence="3" id="KW-1185">Reference proteome</keyword>
<name>A0A9Q0DBE9_9TELE</name>
<feature type="domain" description="Death" evidence="1">
    <location>
        <begin position="57"/>
        <end position="130"/>
    </location>
</feature>